<evidence type="ECO:0000313" key="9">
    <source>
        <dbReference type="Proteomes" id="UP000015104"/>
    </source>
</evidence>
<dbReference type="STRING" id="32264.T1JQW5"/>
<feature type="active site" description="Proton donor" evidence="3">
    <location>
        <position position="165"/>
    </location>
</feature>
<dbReference type="PRINTS" id="PR00387">
    <property type="entry name" value="PDIESTERASE1"/>
</dbReference>
<dbReference type="InterPro" id="IPR023088">
    <property type="entry name" value="PDEase"/>
</dbReference>
<reference evidence="9" key="1">
    <citation type="submission" date="2011-08" db="EMBL/GenBank/DDBJ databases">
        <authorList>
            <person name="Rombauts S."/>
        </authorList>
    </citation>
    <scope>NUCLEOTIDE SEQUENCE</scope>
    <source>
        <strain evidence="9">London</strain>
    </source>
</reference>
<feature type="compositionally biased region" description="Polar residues" evidence="6">
    <location>
        <begin position="476"/>
        <end position="492"/>
    </location>
</feature>
<evidence type="ECO:0000256" key="4">
    <source>
        <dbReference type="PIRSR" id="PIRSR623088-2"/>
    </source>
</evidence>
<reference evidence="8" key="2">
    <citation type="submission" date="2015-06" db="UniProtKB">
        <authorList>
            <consortium name="EnsemblMetazoa"/>
        </authorList>
    </citation>
    <scope>IDENTIFICATION</scope>
</reference>
<dbReference type="Pfam" id="PF00233">
    <property type="entry name" value="PDEase_I"/>
    <property type="match status" value="1"/>
</dbReference>
<feature type="compositionally biased region" description="Basic and acidic residues" evidence="6">
    <location>
        <begin position="331"/>
        <end position="342"/>
    </location>
</feature>
<feature type="binding site" evidence="4">
    <location>
        <begin position="165"/>
        <end position="169"/>
    </location>
    <ligand>
        <name>AMP</name>
        <dbReference type="ChEBI" id="CHEBI:456215"/>
    </ligand>
</feature>
<dbReference type="SMART" id="SM00471">
    <property type="entry name" value="HDc"/>
    <property type="match status" value="1"/>
</dbReference>
<feature type="binding site" evidence="4">
    <location>
        <position position="370"/>
    </location>
    <ligand>
        <name>AMP</name>
        <dbReference type="ChEBI" id="CHEBI:456215"/>
    </ligand>
</feature>
<protein>
    <recommendedName>
        <fullName evidence="7">PDEase domain-containing protein</fullName>
    </recommendedName>
</protein>
<accession>T1JQW5</accession>
<evidence type="ECO:0000256" key="1">
    <source>
        <dbReference type="ARBA" id="ARBA00022723"/>
    </source>
</evidence>
<dbReference type="EnsemblMetazoa" id="tetur01g04720.1">
    <property type="protein sequence ID" value="tetur01g04720.1"/>
    <property type="gene ID" value="tetur01g04720"/>
</dbReference>
<feature type="binding site" evidence="5">
    <location>
        <position position="169"/>
    </location>
    <ligand>
        <name>Zn(2+)</name>
        <dbReference type="ChEBI" id="CHEBI:29105"/>
        <label>1</label>
    </ligand>
</feature>
<dbReference type="OrthoDB" id="189220at2759"/>
<feature type="binding site" evidence="5">
    <location>
        <position position="206"/>
    </location>
    <ligand>
        <name>Zn(2+)</name>
        <dbReference type="ChEBI" id="CHEBI:29105"/>
        <label>1</label>
    </ligand>
</feature>
<keyword evidence="1 5" id="KW-0479">Metal-binding</keyword>
<feature type="compositionally biased region" description="Basic and acidic residues" evidence="6">
    <location>
        <begin position="459"/>
        <end position="472"/>
    </location>
</feature>
<dbReference type="GO" id="GO:0004114">
    <property type="term" value="F:3',5'-cyclic-nucleotide phosphodiesterase activity"/>
    <property type="evidence" value="ECO:0007669"/>
    <property type="project" value="InterPro"/>
</dbReference>
<dbReference type="eggNOG" id="KOG1229">
    <property type="taxonomic scope" value="Eukaryota"/>
</dbReference>
<feature type="region of interest" description="Disordered" evidence="6">
    <location>
        <begin position="459"/>
        <end position="500"/>
    </location>
</feature>
<keyword evidence="2" id="KW-0378">Hydrolase</keyword>
<keyword evidence="9" id="KW-1185">Reference proteome</keyword>
<dbReference type="GO" id="GO:0046872">
    <property type="term" value="F:metal ion binding"/>
    <property type="evidence" value="ECO:0007669"/>
    <property type="project" value="UniProtKB-KW"/>
</dbReference>
<feature type="compositionally biased region" description="Low complexity" evidence="6">
    <location>
        <begin position="302"/>
        <end position="325"/>
    </location>
</feature>
<evidence type="ECO:0000313" key="8">
    <source>
        <dbReference type="EnsemblMetazoa" id="tetur01g04720.1"/>
    </source>
</evidence>
<proteinExistence type="predicted"/>
<gene>
    <name evidence="8" type="primary">107365756</name>
</gene>
<dbReference type="InterPro" id="IPR003607">
    <property type="entry name" value="HD/PDEase_dom"/>
</dbReference>
<dbReference type="SUPFAM" id="SSF109604">
    <property type="entry name" value="HD-domain/PDEase-like"/>
    <property type="match status" value="1"/>
</dbReference>
<dbReference type="CDD" id="cd00077">
    <property type="entry name" value="HDc"/>
    <property type="match status" value="1"/>
</dbReference>
<evidence type="ECO:0000256" key="6">
    <source>
        <dbReference type="SAM" id="MobiDB-lite"/>
    </source>
</evidence>
<dbReference type="InterPro" id="IPR036971">
    <property type="entry name" value="PDEase_catalytic_dom_sf"/>
</dbReference>
<dbReference type="InterPro" id="IPR002073">
    <property type="entry name" value="PDEase_catalytic_dom"/>
</dbReference>
<dbReference type="GO" id="GO:0007165">
    <property type="term" value="P:signal transduction"/>
    <property type="evidence" value="ECO:0007669"/>
    <property type="project" value="InterPro"/>
</dbReference>
<evidence type="ECO:0000256" key="5">
    <source>
        <dbReference type="PIRSR" id="PIRSR623088-3"/>
    </source>
</evidence>
<dbReference type="HOGENOM" id="CLU_005940_6_0_1"/>
<feature type="binding site" evidence="4">
    <location>
        <position position="206"/>
    </location>
    <ligand>
        <name>AMP</name>
        <dbReference type="ChEBI" id="CHEBI:456215"/>
    </ligand>
</feature>
<evidence type="ECO:0000256" key="2">
    <source>
        <dbReference type="ARBA" id="ARBA00022801"/>
    </source>
</evidence>
<dbReference type="AlphaFoldDB" id="T1JQW5"/>
<dbReference type="Proteomes" id="UP000015104">
    <property type="component" value="Unassembled WGS sequence"/>
</dbReference>
<dbReference type="Gene3D" id="1.10.1300.10">
    <property type="entry name" value="3'5'-cyclic nucleotide phosphodiesterase, catalytic domain"/>
    <property type="match status" value="1"/>
</dbReference>
<dbReference type="PROSITE" id="PS51845">
    <property type="entry name" value="PDEASE_I_2"/>
    <property type="match status" value="1"/>
</dbReference>
<feature type="binding site" evidence="5">
    <location>
        <position position="370"/>
    </location>
    <ligand>
        <name>Zn(2+)</name>
        <dbReference type="ChEBI" id="CHEBI:29105"/>
        <label>1</label>
    </ligand>
</feature>
<evidence type="ECO:0000256" key="3">
    <source>
        <dbReference type="PIRSR" id="PIRSR623088-1"/>
    </source>
</evidence>
<feature type="domain" description="PDEase" evidence="7">
    <location>
        <begin position="86"/>
        <end position="464"/>
    </location>
</feature>
<evidence type="ECO:0000259" key="7">
    <source>
        <dbReference type="PROSITE" id="PS51845"/>
    </source>
</evidence>
<feature type="region of interest" description="Disordered" evidence="6">
    <location>
        <begin position="302"/>
        <end position="348"/>
    </location>
</feature>
<dbReference type="EMBL" id="CAEY01000442">
    <property type="status" value="NOT_ANNOTATED_CDS"/>
    <property type="molecule type" value="Genomic_DNA"/>
</dbReference>
<dbReference type="PANTHER" id="PTHR11347">
    <property type="entry name" value="CYCLIC NUCLEOTIDE PHOSPHODIESTERASE"/>
    <property type="match status" value="1"/>
</dbReference>
<organism evidence="8 9">
    <name type="scientific">Tetranychus urticae</name>
    <name type="common">Two-spotted spider mite</name>
    <dbReference type="NCBI Taxonomy" id="32264"/>
    <lineage>
        <taxon>Eukaryota</taxon>
        <taxon>Metazoa</taxon>
        <taxon>Ecdysozoa</taxon>
        <taxon>Arthropoda</taxon>
        <taxon>Chelicerata</taxon>
        <taxon>Arachnida</taxon>
        <taxon>Acari</taxon>
        <taxon>Acariformes</taxon>
        <taxon>Trombidiformes</taxon>
        <taxon>Prostigmata</taxon>
        <taxon>Eleutherengona</taxon>
        <taxon>Raphignathae</taxon>
        <taxon>Tetranychoidea</taxon>
        <taxon>Tetranychidae</taxon>
        <taxon>Tetranychus</taxon>
    </lineage>
</organism>
<name>T1JQW5_TETUR</name>
<feature type="binding site" evidence="5">
    <location>
        <position position="205"/>
    </location>
    <ligand>
        <name>Zn(2+)</name>
        <dbReference type="ChEBI" id="CHEBI:29105"/>
        <label>1</label>
    </ligand>
</feature>
<sequence length="500" mass="56489">MNVLMATQENSPILLAQTLEKVVEILKNTDVHSPTLTGFPPSKADDQLTNDLLTGLIHSNKATGMRRMSYEQVVRKNSSGLLQSPTTNSNFSNLPENLKTLFDYQWTWHFNIIELERLTEKRPLFFLGLSILSSFNVCSNLNCDESTLRNWLVVVESQYRDNPYHNSTHAADVMQATSYFLRKPRLKAIFDPLDEVISLISAIIHDIDHPGKSSAFLCNSNNELAILYNDISVLESHHAAQAFKITLSDDQINIFKNLDRDTYKEVRQSIIDMVLATEMTKHFEHLSKFISVLIEPFKLVKPPTKSTKTPTKTTTSSSSPSSITSAPVNGDGDKPESSEKRASINSDSLNIPATPENIVIVKRMLIKCADVCNPTRPLPICNTWAERIAEEYCNQTDEEKALGLPVVMPAYDRATCSIPKSQIGFIDFFAHDMFEAWDAFGDFPELMDNMNKNYAHYKEEERKESDKREARKSSTCKESVSTSEMGTNQIRTDVQLEVKE</sequence>
<feature type="binding site" evidence="4">
    <location>
        <position position="422"/>
    </location>
    <ligand>
        <name>AMP</name>
        <dbReference type="ChEBI" id="CHEBI:456215"/>
    </ligand>
</feature>
<feature type="binding site" evidence="5">
    <location>
        <position position="206"/>
    </location>
    <ligand>
        <name>Zn(2+)</name>
        <dbReference type="ChEBI" id="CHEBI:29105"/>
        <label>2</label>
    </ligand>
</feature>